<dbReference type="KEGG" id="ccro:CMC5_062630"/>
<evidence type="ECO:0000313" key="2">
    <source>
        <dbReference type="Proteomes" id="UP000067626"/>
    </source>
</evidence>
<protein>
    <submittedName>
        <fullName evidence="1">Uncharacterized protein</fullName>
    </submittedName>
</protein>
<dbReference type="Proteomes" id="UP000067626">
    <property type="component" value="Chromosome"/>
</dbReference>
<sequence>MFSARKSWHFLVTAALFPTLGVGAGLGFGVLLTAKIAELEPHQALTRLAPDRVYIGMECRHSHRALAALDAAPGTRPVVVIPVDVEASPERDQMCRGAVALLKRNGSAWWGVLPEAYVCTRIAEGAQAWVQERIGDEFRVPAWVVRGELGVPGVSEETLALLRSEGLLAAGMSEATRTP</sequence>
<gene>
    <name evidence="1" type="ORF">CMC5_062630</name>
</gene>
<dbReference type="RefSeq" id="WP_050433724.1">
    <property type="nucleotide sequence ID" value="NZ_CP012159.1"/>
</dbReference>
<organism evidence="1 2">
    <name type="scientific">Chondromyces crocatus</name>
    <dbReference type="NCBI Taxonomy" id="52"/>
    <lineage>
        <taxon>Bacteria</taxon>
        <taxon>Pseudomonadati</taxon>
        <taxon>Myxococcota</taxon>
        <taxon>Polyangia</taxon>
        <taxon>Polyangiales</taxon>
        <taxon>Polyangiaceae</taxon>
        <taxon>Chondromyces</taxon>
    </lineage>
</organism>
<keyword evidence="2" id="KW-1185">Reference proteome</keyword>
<dbReference type="EMBL" id="CP012159">
    <property type="protein sequence ID" value="AKT42040.1"/>
    <property type="molecule type" value="Genomic_DNA"/>
</dbReference>
<name>A0A0K1EMA7_CHOCO</name>
<dbReference type="AlphaFoldDB" id="A0A0K1EMA7"/>
<reference evidence="1 2" key="1">
    <citation type="submission" date="2015-07" db="EMBL/GenBank/DDBJ databases">
        <title>Genome analysis of myxobacterium Chondromyces crocatus Cm c5 reveals a high potential for natural compound synthesis and the genetic basis for the loss of fruiting body formation.</title>
        <authorList>
            <person name="Zaburannyi N."/>
            <person name="Bunk B."/>
            <person name="Maier J."/>
            <person name="Overmann J."/>
            <person name="Mueller R."/>
        </authorList>
    </citation>
    <scope>NUCLEOTIDE SEQUENCE [LARGE SCALE GENOMIC DNA]</scope>
    <source>
        <strain evidence="1 2">Cm c5</strain>
    </source>
</reference>
<proteinExistence type="predicted"/>
<evidence type="ECO:0000313" key="1">
    <source>
        <dbReference type="EMBL" id="AKT42040.1"/>
    </source>
</evidence>
<accession>A0A0K1EMA7</accession>